<dbReference type="InterPro" id="IPR051156">
    <property type="entry name" value="Mito/Outer_Membr_Metalloprot"/>
</dbReference>
<dbReference type="Pfam" id="PF01435">
    <property type="entry name" value="Peptidase_M48"/>
    <property type="match status" value="1"/>
</dbReference>
<dbReference type="OrthoDB" id="108155at2"/>
<dbReference type="FunCoup" id="Q01UZ2">
    <property type="interactions" value="147"/>
</dbReference>
<organism evidence="10">
    <name type="scientific">Solibacter usitatus (strain Ellin6076)</name>
    <dbReference type="NCBI Taxonomy" id="234267"/>
    <lineage>
        <taxon>Bacteria</taxon>
        <taxon>Pseudomonadati</taxon>
        <taxon>Acidobacteriota</taxon>
        <taxon>Terriglobia</taxon>
        <taxon>Bryobacterales</taxon>
        <taxon>Solibacteraceae</taxon>
        <taxon>Candidatus Solibacter</taxon>
    </lineage>
</organism>
<evidence type="ECO:0000256" key="3">
    <source>
        <dbReference type="ARBA" id="ARBA00022801"/>
    </source>
</evidence>
<dbReference type="PANTHER" id="PTHR22726">
    <property type="entry name" value="METALLOENDOPEPTIDASE OMA1"/>
    <property type="match status" value="1"/>
</dbReference>
<evidence type="ECO:0000256" key="2">
    <source>
        <dbReference type="ARBA" id="ARBA00022723"/>
    </source>
</evidence>
<keyword evidence="3 6" id="KW-0378">Hydrolase</keyword>
<reference evidence="10" key="1">
    <citation type="submission" date="2006-10" db="EMBL/GenBank/DDBJ databases">
        <title>Complete sequence of Solibacter usitatus Ellin6076.</title>
        <authorList>
            <consortium name="US DOE Joint Genome Institute"/>
            <person name="Copeland A."/>
            <person name="Lucas S."/>
            <person name="Lapidus A."/>
            <person name="Barry K."/>
            <person name="Detter J.C."/>
            <person name="Glavina del Rio T."/>
            <person name="Hammon N."/>
            <person name="Israni S."/>
            <person name="Dalin E."/>
            <person name="Tice H."/>
            <person name="Pitluck S."/>
            <person name="Thompson L.S."/>
            <person name="Brettin T."/>
            <person name="Bruce D."/>
            <person name="Han C."/>
            <person name="Tapia R."/>
            <person name="Gilna P."/>
            <person name="Schmutz J."/>
            <person name="Larimer F."/>
            <person name="Land M."/>
            <person name="Hauser L."/>
            <person name="Kyrpides N."/>
            <person name="Mikhailova N."/>
            <person name="Janssen P.H."/>
            <person name="Kuske C.R."/>
            <person name="Richardson P."/>
        </authorList>
    </citation>
    <scope>NUCLEOTIDE SEQUENCE</scope>
    <source>
        <strain evidence="10">Ellin6076</strain>
    </source>
</reference>
<dbReference type="KEGG" id="sus:Acid_5576"/>
<proteinExistence type="inferred from homology"/>
<comment type="similarity">
    <text evidence="6">Belongs to the peptidase M48 family.</text>
</comment>
<keyword evidence="2" id="KW-0479">Metal-binding</keyword>
<keyword evidence="4 6" id="KW-0862">Zinc</keyword>
<evidence type="ECO:0000256" key="8">
    <source>
        <dbReference type="SAM" id="SignalP"/>
    </source>
</evidence>
<dbReference type="Gene3D" id="3.30.2010.10">
    <property type="entry name" value="Metalloproteases ('zincins'), catalytic domain"/>
    <property type="match status" value="1"/>
</dbReference>
<dbReference type="EMBL" id="CP000473">
    <property type="protein sequence ID" value="ABJ86523.1"/>
    <property type="molecule type" value="Genomic_DNA"/>
</dbReference>
<evidence type="ECO:0000256" key="7">
    <source>
        <dbReference type="SAM" id="MobiDB-lite"/>
    </source>
</evidence>
<accession>Q01UZ2</accession>
<evidence type="ECO:0000259" key="9">
    <source>
        <dbReference type="Pfam" id="PF01435"/>
    </source>
</evidence>
<dbReference type="InterPro" id="IPR001915">
    <property type="entry name" value="Peptidase_M48"/>
</dbReference>
<feature type="domain" description="Peptidase M48" evidence="9">
    <location>
        <begin position="65"/>
        <end position="240"/>
    </location>
</feature>
<dbReference type="HOGENOM" id="CLU_029002_5_2_0"/>
<keyword evidence="1 6" id="KW-0645">Protease</keyword>
<comment type="cofactor">
    <cofactor evidence="6">
        <name>Zn(2+)</name>
        <dbReference type="ChEBI" id="CHEBI:29105"/>
    </cofactor>
    <text evidence="6">Binds 1 zinc ion per subunit.</text>
</comment>
<feature type="compositionally biased region" description="Low complexity" evidence="7">
    <location>
        <begin position="273"/>
        <end position="284"/>
    </location>
</feature>
<dbReference type="GO" id="GO:0004222">
    <property type="term" value="F:metalloendopeptidase activity"/>
    <property type="evidence" value="ECO:0007669"/>
    <property type="project" value="InterPro"/>
</dbReference>
<evidence type="ECO:0000256" key="4">
    <source>
        <dbReference type="ARBA" id="ARBA00022833"/>
    </source>
</evidence>
<dbReference type="GO" id="GO:0016020">
    <property type="term" value="C:membrane"/>
    <property type="evidence" value="ECO:0007669"/>
    <property type="project" value="TreeGrafter"/>
</dbReference>
<dbReference type="InParanoid" id="Q01UZ2"/>
<dbReference type="GO" id="GO:0046872">
    <property type="term" value="F:metal ion binding"/>
    <property type="evidence" value="ECO:0007669"/>
    <property type="project" value="UniProtKB-KW"/>
</dbReference>
<feature type="region of interest" description="Disordered" evidence="7">
    <location>
        <begin position="266"/>
        <end position="313"/>
    </location>
</feature>
<gene>
    <name evidence="10" type="ordered locus">Acid_5576</name>
</gene>
<sequence length="313" mass="33255" precursor="true">MLLRNCAVGLLAIALATPAPAARRPGDPLKPGFNLFTKEDDISVGKENARQVLAQYDVVKNQFLQDYVNRIGKKLAAAPEAEKSGFQFTFTVLNVDEINAFALPGGPMFIYTGLLKAIDNEAQLAGVMGHEMSHVILRQGTHEATKANGVQILAGGLATLLGGGKLVQAGLGLTANSFVLKFSRDAESEADALGSHLMAESGYDPVQMAKFFEKLAAGGERMPQILSDHPNPGNREAAIAAEMHTLPVRKYGYESGQFQRMKKELAALPPPVKKAAPQRSSPAATFPPLPPTPGGRNTMPRHSPSAIPKAGSP</sequence>
<dbReference type="eggNOG" id="COG4783">
    <property type="taxonomic scope" value="Bacteria"/>
</dbReference>
<feature type="signal peptide" evidence="8">
    <location>
        <begin position="1"/>
        <end position="21"/>
    </location>
</feature>
<dbReference type="PANTHER" id="PTHR22726:SF1">
    <property type="entry name" value="METALLOENDOPEPTIDASE OMA1, MITOCHONDRIAL"/>
    <property type="match status" value="1"/>
</dbReference>
<keyword evidence="5 6" id="KW-0482">Metalloprotease</keyword>
<evidence type="ECO:0000256" key="5">
    <source>
        <dbReference type="ARBA" id="ARBA00023049"/>
    </source>
</evidence>
<keyword evidence="8" id="KW-0732">Signal</keyword>
<evidence type="ECO:0000256" key="6">
    <source>
        <dbReference type="RuleBase" id="RU003983"/>
    </source>
</evidence>
<dbReference type="AlphaFoldDB" id="Q01UZ2"/>
<dbReference type="CDD" id="cd07333">
    <property type="entry name" value="M48C_bepA_like"/>
    <property type="match status" value="1"/>
</dbReference>
<name>Q01UZ2_SOLUE</name>
<dbReference type="STRING" id="234267.Acid_5576"/>
<feature type="chain" id="PRO_5004163247" evidence="8">
    <location>
        <begin position="22"/>
        <end position="313"/>
    </location>
</feature>
<protein>
    <submittedName>
        <fullName evidence="10">Peptidase M48, Ste24p</fullName>
    </submittedName>
</protein>
<evidence type="ECO:0000256" key="1">
    <source>
        <dbReference type="ARBA" id="ARBA00022670"/>
    </source>
</evidence>
<evidence type="ECO:0000313" key="10">
    <source>
        <dbReference type="EMBL" id="ABJ86523.1"/>
    </source>
</evidence>
<dbReference type="GO" id="GO:0051603">
    <property type="term" value="P:proteolysis involved in protein catabolic process"/>
    <property type="evidence" value="ECO:0007669"/>
    <property type="project" value="TreeGrafter"/>
</dbReference>